<evidence type="ECO:0000256" key="1">
    <source>
        <dbReference type="ARBA" id="ARBA00007769"/>
    </source>
</evidence>
<dbReference type="GO" id="GO:0006099">
    <property type="term" value="P:tricarboxylic acid cycle"/>
    <property type="evidence" value="ECO:0007669"/>
    <property type="project" value="TreeGrafter"/>
</dbReference>
<reference evidence="4 5" key="1">
    <citation type="submission" date="2020-02" db="EMBL/GenBank/DDBJ databases">
        <authorList>
            <person name="Li G."/>
        </authorList>
    </citation>
    <scope>NUCLEOTIDE SEQUENCE [LARGE SCALE GENOMIC DNA]</scope>
    <source>
        <strain evidence="4 5">DSM 102029</strain>
    </source>
</reference>
<evidence type="ECO:0000313" key="4">
    <source>
        <dbReference type="EMBL" id="QIB36268.1"/>
    </source>
</evidence>
<dbReference type="SMART" id="SM01329">
    <property type="entry name" value="Iso_dh"/>
    <property type="match status" value="1"/>
</dbReference>
<dbReference type="GO" id="GO:0004449">
    <property type="term" value="F:isocitrate dehydrogenase (NAD+) activity"/>
    <property type="evidence" value="ECO:0007669"/>
    <property type="project" value="TreeGrafter"/>
</dbReference>
<keyword evidence="2" id="KW-0560">Oxidoreductase</keyword>
<evidence type="ECO:0000256" key="2">
    <source>
        <dbReference type="ARBA" id="ARBA00023002"/>
    </source>
</evidence>
<dbReference type="AlphaFoldDB" id="A0A6P1YS04"/>
<feature type="domain" description="Isopropylmalate dehydrogenase-like" evidence="3">
    <location>
        <begin position="2"/>
        <end position="347"/>
    </location>
</feature>
<dbReference type="Gene3D" id="3.40.718.10">
    <property type="entry name" value="Isopropylmalate Dehydrogenase"/>
    <property type="match status" value="1"/>
</dbReference>
<dbReference type="PANTHER" id="PTHR11835">
    <property type="entry name" value="DECARBOXYLATING DEHYDROGENASES-ISOCITRATE, ISOPROPYLMALATE, TARTRATE"/>
    <property type="match status" value="1"/>
</dbReference>
<dbReference type="GO" id="GO:0006102">
    <property type="term" value="P:isocitrate metabolic process"/>
    <property type="evidence" value="ECO:0007669"/>
    <property type="project" value="TreeGrafter"/>
</dbReference>
<proteinExistence type="inferred from homology"/>
<dbReference type="Pfam" id="PF00180">
    <property type="entry name" value="Iso_dh"/>
    <property type="match status" value="1"/>
</dbReference>
<dbReference type="EMBL" id="CP048630">
    <property type="protein sequence ID" value="QIB36268.1"/>
    <property type="molecule type" value="Genomic_DNA"/>
</dbReference>
<name>A0A6P1YS04_9HYPH</name>
<keyword evidence="5" id="KW-1185">Reference proteome</keyword>
<dbReference type="SUPFAM" id="SSF53659">
    <property type="entry name" value="Isocitrate/Isopropylmalate dehydrogenase-like"/>
    <property type="match status" value="1"/>
</dbReference>
<organism evidence="4 5">
    <name type="scientific">Ancylobacter pratisalsi</name>
    <dbReference type="NCBI Taxonomy" id="1745854"/>
    <lineage>
        <taxon>Bacteria</taxon>
        <taxon>Pseudomonadati</taxon>
        <taxon>Pseudomonadota</taxon>
        <taxon>Alphaproteobacteria</taxon>
        <taxon>Hyphomicrobiales</taxon>
        <taxon>Xanthobacteraceae</taxon>
        <taxon>Ancylobacter</taxon>
    </lineage>
</organism>
<protein>
    <submittedName>
        <fullName evidence="4">Isocitrate/isopropylmalate dehydrogenase family protein</fullName>
    </submittedName>
</protein>
<gene>
    <name evidence="4" type="ORF">G3A50_13870</name>
</gene>
<accession>A0A6P1YS04</accession>
<evidence type="ECO:0000259" key="3">
    <source>
        <dbReference type="SMART" id="SM01329"/>
    </source>
</evidence>
<evidence type="ECO:0000313" key="5">
    <source>
        <dbReference type="Proteomes" id="UP000464751"/>
    </source>
</evidence>
<comment type="similarity">
    <text evidence="1">Belongs to the isocitrate and isopropylmalate dehydrogenases family.</text>
</comment>
<dbReference type="PANTHER" id="PTHR11835:SF34">
    <property type="entry name" value="ISOCITRATE DEHYDROGENASE [NAD] SUBUNIT ALPHA, MITOCHONDRIAL"/>
    <property type="match status" value="1"/>
</dbReference>
<sequence length="361" mass="38260">MRILVLPGDGIGPEITEATLRALDALSARLDLKFDFEEGAIGLKALAERGTTLPLEVIERVPGVDGVILGPVSHYEYPSRREGGINPSGELRTNFELFANIRPCRSLSDLSILRQPMDLNIVRENTEGFYSDRNMVAGTGEFMPDESMALSVRKITARASEQVARAAFDLARGRRKKVTAVHNANVLKLSDGLFLREVRKVAADYPDVVLEELIVDATAAHLIRTPDRFDVIVTTNMFGDILSGEASELCGSLGLGGSISVGDGICVAQAQYGSAPDIAGRNVANPTSLMFSAAMPLDWRGRRDGNKALIEAAAVLEKAIGKVLGNPATRTADLGGSLSTDALTDAACAAVTHSSAAGQAA</sequence>
<dbReference type="Proteomes" id="UP000464751">
    <property type="component" value="Chromosome"/>
</dbReference>
<dbReference type="InterPro" id="IPR024084">
    <property type="entry name" value="IsoPropMal-DH-like_dom"/>
</dbReference>
<dbReference type="KEGG" id="apra:G3A50_13870"/>